<keyword evidence="1" id="KW-0805">Transcription regulation</keyword>
<dbReference type="PROSITE" id="PS50985">
    <property type="entry name" value="GRAS"/>
    <property type="match status" value="1"/>
</dbReference>
<comment type="caution">
    <text evidence="3">Lacks conserved residue(s) required for the propagation of feature annotation.</text>
</comment>
<dbReference type="InterPro" id="IPR005202">
    <property type="entry name" value="TF_GRAS"/>
</dbReference>
<keyword evidence="2" id="KW-0804">Transcription</keyword>
<accession>A0A426Y6A6</accession>
<feature type="region of interest" description="SAW" evidence="3">
    <location>
        <begin position="542"/>
        <end position="620"/>
    </location>
</feature>
<feature type="short sequence motif" description="VHIID" evidence="3">
    <location>
        <begin position="358"/>
        <end position="362"/>
    </location>
</feature>
<evidence type="ECO:0000313" key="5">
    <source>
        <dbReference type="EMBL" id="RRT47273.1"/>
    </source>
</evidence>
<evidence type="ECO:0000256" key="3">
    <source>
        <dbReference type="PROSITE-ProRule" id="PRU01191"/>
    </source>
</evidence>
<proteinExistence type="inferred from homology"/>
<feature type="region of interest" description="Disordered" evidence="4">
    <location>
        <begin position="22"/>
        <end position="60"/>
    </location>
</feature>
<organism evidence="5 6">
    <name type="scientific">Ensete ventricosum</name>
    <name type="common">Abyssinian banana</name>
    <name type="synonym">Musa ensete</name>
    <dbReference type="NCBI Taxonomy" id="4639"/>
    <lineage>
        <taxon>Eukaryota</taxon>
        <taxon>Viridiplantae</taxon>
        <taxon>Streptophyta</taxon>
        <taxon>Embryophyta</taxon>
        <taxon>Tracheophyta</taxon>
        <taxon>Spermatophyta</taxon>
        <taxon>Magnoliopsida</taxon>
        <taxon>Liliopsida</taxon>
        <taxon>Zingiberales</taxon>
        <taxon>Musaceae</taxon>
        <taxon>Ensete</taxon>
    </lineage>
</organism>
<feature type="region of interest" description="PFYRE" evidence="3">
    <location>
        <begin position="448"/>
        <end position="539"/>
    </location>
</feature>
<feature type="region of interest" description="Leucine repeat II (LRII)" evidence="3">
    <location>
        <begin position="407"/>
        <end position="439"/>
    </location>
</feature>
<feature type="compositionally biased region" description="Low complexity" evidence="4">
    <location>
        <begin position="22"/>
        <end position="38"/>
    </location>
</feature>
<reference evidence="5 6" key="1">
    <citation type="journal article" date="2014" name="Agronomy (Basel)">
        <title>A Draft Genome Sequence for Ensete ventricosum, the Drought-Tolerant Tree Against Hunger.</title>
        <authorList>
            <person name="Harrison J."/>
            <person name="Moore K.A."/>
            <person name="Paszkiewicz K."/>
            <person name="Jones T."/>
            <person name="Grant M."/>
            <person name="Ambacheew D."/>
            <person name="Muzemil S."/>
            <person name="Studholme D.J."/>
        </authorList>
    </citation>
    <scope>NUCLEOTIDE SEQUENCE [LARGE SCALE GENOMIC DNA]</scope>
</reference>
<comment type="caution">
    <text evidence="5">The sequence shown here is derived from an EMBL/GenBank/DDBJ whole genome shotgun (WGS) entry which is preliminary data.</text>
</comment>
<feature type="region of interest" description="Disordered" evidence="4">
    <location>
        <begin position="81"/>
        <end position="104"/>
    </location>
</feature>
<feature type="short sequence motif" description="LXXLL motif" evidence="3">
    <location>
        <begin position="456"/>
        <end position="460"/>
    </location>
</feature>
<evidence type="ECO:0000256" key="2">
    <source>
        <dbReference type="ARBA" id="ARBA00023163"/>
    </source>
</evidence>
<dbReference type="Proteomes" id="UP000287651">
    <property type="component" value="Unassembled WGS sequence"/>
</dbReference>
<comment type="similarity">
    <text evidence="3">Belongs to the GRAS family.</text>
</comment>
<evidence type="ECO:0000313" key="6">
    <source>
        <dbReference type="Proteomes" id="UP000287651"/>
    </source>
</evidence>
<gene>
    <name evidence="5" type="ORF">B296_00027632</name>
</gene>
<protein>
    <submittedName>
        <fullName evidence="5">Uncharacterized protein</fullName>
    </submittedName>
</protein>
<dbReference type="PANTHER" id="PTHR31636">
    <property type="entry name" value="OSJNBA0084A10.13 PROTEIN-RELATED"/>
    <property type="match status" value="1"/>
</dbReference>
<name>A0A426Y6A6_ENSVE</name>
<dbReference type="Pfam" id="PF03514">
    <property type="entry name" value="GRAS"/>
    <property type="match status" value="1"/>
</dbReference>
<evidence type="ECO:0000256" key="4">
    <source>
        <dbReference type="SAM" id="MobiDB-lite"/>
    </source>
</evidence>
<dbReference type="AlphaFoldDB" id="A0A426Y6A6"/>
<feature type="compositionally biased region" description="Polar residues" evidence="4">
    <location>
        <begin position="39"/>
        <end position="52"/>
    </location>
</feature>
<sequence>MAYMCADSGNLMAIAQQVIQQQQQQQQQQQRHQQQQPQLGASVNPFSASPSPWASHHQHQHVPDHFPFVIPDSAAAFADPFASDPIPGFPPPGGDGGRHLDHGHFRMSDFGSSAATVAAEFDSDEWMESLIGESPAESSVLMSEPWPSATECAGALFMDAFPSCSADISLPSPSPAASDLNRVFFSEPSKIPPLALVQHHQAAAVVASNPPAAQVPACDPPEPKKNCGAATVRKQARERSISSPPLLESLLQCARLADSDPHLATKSLIHVRESASELGDPTERVAFYFAEALHRRLLEAQRKHPLPTSAPQPPSFDSSPEEFTLCYKVLNDACPYFKFAHLTANQAIIEATESAGRIHIVDFGIVQGIQWAALLQALATRPSGKPSKVRISGIPAPALSGAASLAATGNRLRDFAALLDLDFEFDSILTPIPEIAASTFRVDPDELVVVNFMLQLSHLLGDSPEPIERVLRVAKSLGPRILTLGEFGASMNHGCFVDRFGAALDYYAAVFESLEPAMGRDAPERARVERLLVGLQILGAVGPFEGQNRRVRMAAKEEWRVVMERCGFSSFPLSNYAVSQAKLLLWNYNYSSRYTLLDSPPPCLTLAWGDRPLLTVSSWRYFNFWLAGQMVHCGERVASFSIEGCPAGILYFCSIGRWSKTGVAFFCVSSLLSGFKKLKAWL</sequence>
<dbReference type="EMBL" id="AMZH03014651">
    <property type="protein sequence ID" value="RRT47273.1"/>
    <property type="molecule type" value="Genomic_DNA"/>
</dbReference>
<evidence type="ECO:0000256" key="1">
    <source>
        <dbReference type="ARBA" id="ARBA00023015"/>
    </source>
</evidence>